<dbReference type="GO" id="GO:0050661">
    <property type="term" value="F:NADP binding"/>
    <property type="evidence" value="ECO:0007669"/>
    <property type="project" value="TreeGrafter"/>
</dbReference>
<evidence type="ECO:0000256" key="8">
    <source>
        <dbReference type="ARBA" id="ARBA00023002"/>
    </source>
</evidence>
<keyword evidence="8 11" id="KW-0560">Oxidoreductase</keyword>
<dbReference type="PANTHER" id="PTHR43765">
    <property type="entry name" value="2-DEHYDROPANTOATE 2-REDUCTASE-RELATED"/>
    <property type="match status" value="1"/>
</dbReference>
<dbReference type="GO" id="GO:0015940">
    <property type="term" value="P:pantothenate biosynthetic process"/>
    <property type="evidence" value="ECO:0007669"/>
    <property type="project" value="UniProtKB-UniPathway"/>
</dbReference>
<comment type="catalytic activity">
    <reaction evidence="10 11">
        <text>(R)-pantoate + NADP(+) = 2-dehydropantoate + NADPH + H(+)</text>
        <dbReference type="Rhea" id="RHEA:16233"/>
        <dbReference type="ChEBI" id="CHEBI:11561"/>
        <dbReference type="ChEBI" id="CHEBI:15378"/>
        <dbReference type="ChEBI" id="CHEBI:15980"/>
        <dbReference type="ChEBI" id="CHEBI:57783"/>
        <dbReference type="ChEBI" id="CHEBI:58349"/>
        <dbReference type="EC" id="1.1.1.169"/>
    </reaction>
</comment>
<accession>A0A8J2VE61</accession>
<dbReference type="UniPathway" id="UPA00028">
    <property type="reaction ID" value="UER00004"/>
</dbReference>
<dbReference type="Proteomes" id="UP000625210">
    <property type="component" value="Unassembled WGS sequence"/>
</dbReference>
<dbReference type="InterPro" id="IPR008927">
    <property type="entry name" value="6-PGluconate_DH-like_C_sf"/>
</dbReference>
<dbReference type="Pfam" id="PF02558">
    <property type="entry name" value="ApbA"/>
    <property type="match status" value="1"/>
</dbReference>
<name>A0A8J2VE61_9BACL</name>
<evidence type="ECO:0000256" key="1">
    <source>
        <dbReference type="ARBA" id="ARBA00002919"/>
    </source>
</evidence>
<evidence type="ECO:0000256" key="2">
    <source>
        <dbReference type="ARBA" id="ARBA00004994"/>
    </source>
</evidence>
<gene>
    <name evidence="14" type="primary">panE</name>
    <name evidence="14" type="ORF">GCM10011571_25900</name>
</gene>
<dbReference type="AlphaFoldDB" id="A0A8J2VE61"/>
<comment type="pathway">
    <text evidence="2 11">Cofactor biosynthesis; (R)-pantothenate biosynthesis; (R)-pantoate from 3-methyl-2-oxobutanoate: step 2/2.</text>
</comment>
<dbReference type="InterPro" id="IPR050838">
    <property type="entry name" value="Ketopantoate_reductase"/>
</dbReference>
<dbReference type="Gene3D" id="1.10.1040.10">
    <property type="entry name" value="N-(1-d-carboxylethyl)-l-norvaline Dehydrogenase, domain 2"/>
    <property type="match status" value="1"/>
</dbReference>
<evidence type="ECO:0000256" key="7">
    <source>
        <dbReference type="ARBA" id="ARBA00022857"/>
    </source>
</evidence>
<sequence>MRIAVWGAGSLGLMWAARLALAGWSPVLITREKQQRDQIREKGITLVTVTGKVHRLSIECRWAEEEMEALDQILLMVKQTALPTAVRQSLRRLHPKGTLWLWQNGMGGEEVLPQSFSQERVIQAVTTEGARKESDTEVVHTGTGRTWVGSLAGTPRSADVDRLLQSGQSLGADLRWDPDIRHRMWEKLLINSVINPLTAILHVTNGELIEKPSFFSLALPIVEEATAVAEAEGYAFDVGSTLQRVTDVCRQTAPNHSSMLQDVRRGRTTEISAINGYIAKKGKVYGIATPVNQWVTELVSAISGRNTGTEESLPCS</sequence>
<dbReference type="FunFam" id="1.10.1040.10:FF:000017">
    <property type="entry name" value="2-dehydropantoate 2-reductase"/>
    <property type="match status" value="1"/>
</dbReference>
<dbReference type="Pfam" id="PF08546">
    <property type="entry name" value="ApbA_C"/>
    <property type="match status" value="1"/>
</dbReference>
<dbReference type="InterPro" id="IPR036291">
    <property type="entry name" value="NAD(P)-bd_dom_sf"/>
</dbReference>
<keyword evidence="7 11" id="KW-0521">NADP</keyword>
<dbReference type="GO" id="GO:0008677">
    <property type="term" value="F:2-dehydropantoate 2-reductase activity"/>
    <property type="evidence" value="ECO:0007669"/>
    <property type="project" value="UniProtKB-EC"/>
</dbReference>
<dbReference type="PANTHER" id="PTHR43765:SF2">
    <property type="entry name" value="2-DEHYDROPANTOATE 2-REDUCTASE"/>
    <property type="match status" value="1"/>
</dbReference>
<protein>
    <recommendedName>
        <fullName evidence="5 11">2-dehydropantoate 2-reductase</fullName>
        <ecNumber evidence="4 11">1.1.1.169</ecNumber>
    </recommendedName>
    <alternativeName>
        <fullName evidence="9 11">Ketopantoate reductase</fullName>
    </alternativeName>
</protein>
<keyword evidence="15" id="KW-1185">Reference proteome</keyword>
<evidence type="ECO:0000256" key="3">
    <source>
        <dbReference type="ARBA" id="ARBA00007870"/>
    </source>
</evidence>
<dbReference type="SUPFAM" id="SSF48179">
    <property type="entry name" value="6-phosphogluconate dehydrogenase C-terminal domain-like"/>
    <property type="match status" value="1"/>
</dbReference>
<reference evidence="14" key="2">
    <citation type="submission" date="2020-09" db="EMBL/GenBank/DDBJ databases">
        <authorList>
            <person name="Sun Q."/>
            <person name="Zhou Y."/>
        </authorList>
    </citation>
    <scope>NUCLEOTIDE SEQUENCE</scope>
    <source>
        <strain evidence="14">CGMCC 1.15179</strain>
    </source>
</reference>
<comment type="caution">
    <text evidence="14">The sequence shown here is derived from an EMBL/GenBank/DDBJ whole genome shotgun (WGS) entry which is preliminary data.</text>
</comment>
<evidence type="ECO:0000256" key="6">
    <source>
        <dbReference type="ARBA" id="ARBA00022655"/>
    </source>
</evidence>
<dbReference type="NCBIfam" id="TIGR00745">
    <property type="entry name" value="apbA_panE"/>
    <property type="match status" value="1"/>
</dbReference>
<dbReference type="InterPro" id="IPR013332">
    <property type="entry name" value="KPR_N"/>
</dbReference>
<dbReference type="InterPro" id="IPR003710">
    <property type="entry name" value="ApbA"/>
</dbReference>
<dbReference type="SUPFAM" id="SSF51735">
    <property type="entry name" value="NAD(P)-binding Rossmann-fold domains"/>
    <property type="match status" value="1"/>
</dbReference>
<comment type="function">
    <text evidence="1 11">Catalyzes the NADPH-dependent reduction of ketopantoate into pantoic acid.</text>
</comment>
<keyword evidence="6 11" id="KW-0566">Pantothenate biosynthesis</keyword>
<dbReference type="EMBL" id="BMHQ01000009">
    <property type="protein sequence ID" value="GGE22645.1"/>
    <property type="molecule type" value="Genomic_DNA"/>
</dbReference>
<organism evidence="14 15">
    <name type="scientific">Marinithermofilum abyssi</name>
    <dbReference type="NCBI Taxonomy" id="1571185"/>
    <lineage>
        <taxon>Bacteria</taxon>
        <taxon>Bacillati</taxon>
        <taxon>Bacillota</taxon>
        <taxon>Bacilli</taxon>
        <taxon>Bacillales</taxon>
        <taxon>Thermoactinomycetaceae</taxon>
        <taxon>Marinithermofilum</taxon>
    </lineage>
</organism>
<dbReference type="GO" id="GO:0005737">
    <property type="term" value="C:cytoplasm"/>
    <property type="evidence" value="ECO:0007669"/>
    <property type="project" value="TreeGrafter"/>
</dbReference>
<evidence type="ECO:0000256" key="5">
    <source>
        <dbReference type="ARBA" id="ARBA00019465"/>
    </source>
</evidence>
<dbReference type="InterPro" id="IPR013752">
    <property type="entry name" value="KPA_reductase"/>
</dbReference>
<evidence type="ECO:0000313" key="15">
    <source>
        <dbReference type="Proteomes" id="UP000625210"/>
    </source>
</evidence>
<feature type="domain" description="Ketopantoate reductase C-terminal" evidence="13">
    <location>
        <begin position="179"/>
        <end position="302"/>
    </location>
</feature>
<proteinExistence type="inferred from homology"/>
<evidence type="ECO:0000259" key="13">
    <source>
        <dbReference type="Pfam" id="PF08546"/>
    </source>
</evidence>
<evidence type="ECO:0000256" key="4">
    <source>
        <dbReference type="ARBA" id="ARBA00013014"/>
    </source>
</evidence>
<feature type="domain" description="Ketopantoate reductase N-terminal" evidence="12">
    <location>
        <begin position="3"/>
        <end position="152"/>
    </location>
</feature>
<dbReference type="Gene3D" id="3.40.50.720">
    <property type="entry name" value="NAD(P)-binding Rossmann-like Domain"/>
    <property type="match status" value="1"/>
</dbReference>
<evidence type="ECO:0000256" key="10">
    <source>
        <dbReference type="ARBA" id="ARBA00048793"/>
    </source>
</evidence>
<evidence type="ECO:0000256" key="9">
    <source>
        <dbReference type="ARBA" id="ARBA00032024"/>
    </source>
</evidence>
<reference evidence="14" key="1">
    <citation type="journal article" date="2014" name="Int. J. Syst. Evol. Microbiol.">
        <title>Complete genome sequence of Corynebacterium casei LMG S-19264T (=DSM 44701T), isolated from a smear-ripened cheese.</title>
        <authorList>
            <consortium name="US DOE Joint Genome Institute (JGI-PGF)"/>
            <person name="Walter F."/>
            <person name="Albersmeier A."/>
            <person name="Kalinowski J."/>
            <person name="Ruckert C."/>
        </authorList>
    </citation>
    <scope>NUCLEOTIDE SEQUENCE</scope>
    <source>
        <strain evidence="14">CGMCC 1.15179</strain>
    </source>
</reference>
<dbReference type="InterPro" id="IPR013328">
    <property type="entry name" value="6PGD_dom2"/>
</dbReference>
<comment type="similarity">
    <text evidence="3 11">Belongs to the ketopantoate reductase family.</text>
</comment>
<dbReference type="RefSeq" id="WP_188648310.1">
    <property type="nucleotide sequence ID" value="NZ_BMHQ01000009.1"/>
</dbReference>
<evidence type="ECO:0000256" key="11">
    <source>
        <dbReference type="RuleBase" id="RU362068"/>
    </source>
</evidence>
<evidence type="ECO:0000313" key="14">
    <source>
        <dbReference type="EMBL" id="GGE22645.1"/>
    </source>
</evidence>
<dbReference type="EC" id="1.1.1.169" evidence="4 11"/>
<evidence type="ECO:0000259" key="12">
    <source>
        <dbReference type="Pfam" id="PF02558"/>
    </source>
</evidence>